<dbReference type="Pfam" id="PF26217">
    <property type="entry name" value="GDPGP1_N"/>
    <property type="match status" value="1"/>
</dbReference>
<proteinExistence type="inferred from homology"/>
<dbReference type="AlphaFoldDB" id="A0A2B4RSA3"/>
<evidence type="ECO:0000259" key="14">
    <source>
        <dbReference type="Pfam" id="PF26217"/>
    </source>
</evidence>
<keyword evidence="10" id="KW-0548">Nucleotidyltransferase</keyword>
<dbReference type="EC" id="2.7.7.78" evidence="5"/>
<evidence type="ECO:0000256" key="1">
    <source>
        <dbReference type="ARBA" id="ARBA00000063"/>
    </source>
</evidence>
<comment type="caution">
    <text evidence="15">The sequence shown here is derived from an EMBL/GenBank/DDBJ whole genome shotgun (WGS) entry which is preliminary data.</text>
</comment>
<evidence type="ECO:0000313" key="15">
    <source>
        <dbReference type="EMBL" id="PFX19420.1"/>
    </source>
</evidence>
<comment type="function">
    <text evidence="2">Specific and highly efficient GDP-D-glucose phosphorylase regulating the levels of GDP-D-glucose in cells.</text>
</comment>
<evidence type="ECO:0000256" key="4">
    <source>
        <dbReference type="ARBA" id="ARBA00006451"/>
    </source>
</evidence>
<reference evidence="16" key="1">
    <citation type="journal article" date="2017" name="bioRxiv">
        <title>Comparative analysis of the genomes of Stylophora pistillata and Acropora digitifera provides evidence for extensive differences between species of corals.</title>
        <authorList>
            <person name="Voolstra C.R."/>
            <person name="Li Y."/>
            <person name="Liew Y.J."/>
            <person name="Baumgarten S."/>
            <person name="Zoccola D."/>
            <person name="Flot J.-F."/>
            <person name="Tambutte S."/>
            <person name="Allemand D."/>
            <person name="Aranda M."/>
        </authorList>
    </citation>
    <scope>NUCLEOTIDE SEQUENCE [LARGE SCALE GENOMIC DNA]</scope>
</reference>
<keyword evidence="8" id="KW-0344">Guanine-nucleotide releasing factor</keyword>
<evidence type="ECO:0000256" key="8">
    <source>
        <dbReference type="ARBA" id="ARBA00022658"/>
    </source>
</evidence>
<dbReference type="GO" id="GO:0016787">
    <property type="term" value="F:hydrolase activity"/>
    <property type="evidence" value="ECO:0007669"/>
    <property type="project" value="UniProtKB-KW"/>
</dbReference>
<dbReference type="GO" id="GO:0005737">
    <property type="term" value="C:cytoplasm"/>
    <property type="evidence" value="ECO:0007669"/>
    <property type="project" value="UniProtKB-SubCell"/>
</dbReference>
<dbReference type="GO" id="GO:0006006">
    <property type="term" value="P:glucose metabolic process"/>
    <property type="evidence" value="ECO:0007669"/>
    <property type="project" value="TreeGrafter"/>
</dbReference>
<feature type="domain" description="GDPGP1-like C-terminal" evidence="13">
    <location>
        <begin position="357"/>
        <end position="512"/>
    </location>
</feature>
<comment type="subcellular location">
    <subcellularLocation>
        <location evidence="3">Cytoplasm</location>
    </subcellularLocation>
</comment>
<evidence type="ECO:0000256" key="11">
    <source>
        <dbReference type="ARBA" id="ARBA00022741"/>
    </source>
</evidence>
<dbReference type="GO" id="GO:0080048">
    <property type="term" value="F:GDP-D-glucose phosphorylase activity"/>
    <property type="evidence" value="ECO:0007669"/>
    <property type="project" value="UniProtKB-EC"/>
</dbReference>
<evidence type="ECO:0000256" key="7">
    <source>
        <dbReference type="ARBA" id="ARBA00022490"/>
    </source>
</evidence>
<feature type="domain" description="GDPGP1-like N-terminal" evidence="14">
    <location>
        <begin position="230"/>
        <end position="349"/>
    </location>
</feature>
<dbReference type="Proteomes" id="UP000225706">
    <property type="component" value="Unassembled WGS sequence"/>
</dbReference>
<keyword evidence="11" id="KW-0547">Nucleotide-binding</keyword>
<dbReference type="InterPro" id="IPR026506">
    <property type="entry name" value="GDPGP"/>
</dbReference>
<sequence>MSTPKMTFTDKKYFYTAEDFQWSRLWPGNGDEKNETLELSKFDKELQECWDAALEAGSFAYKLHHVEGRIVPGRYGVFVQGVSLVCENVYEVNDYPTTTFVFELAPETDVGFLARTIHKVSSYFIQEEVAHNLHIIRGARCRPSVQMNGLTQVDSDECSVLRVYLWPRNPVHGAKELSSYESEKRPIAVYEFAGSLAVEKQQFSYTENDFHWPSGYGNRDKLQQEFTISKFDEKLQTSWNAAVDAGYFTYKLDCVDGRIAPGKYHLYVQLNELRFSKRRKPDLINKVSQPFDPSKFNFTKVPQKEVMFELIPKHRGAVTNDRHVMIINNSPIEYGHSLLVPSINSCLPQEPIPFCKDVFEVRDYATNTLVFELGPQTDVSLLARKIHQVSSYFVQNEVAHTFLILRGNKCSLRTQNGEFVNGESNHPVIRVFLWPRNPVSGMYVSIGTQVKSSYDADERPTAAFEFTGFVSVETRETYNLFTEEHFCKYMKGATLPEEEFTRHKETIRELLNK</sequence>
<evidence type="ECO:0000256" key="12">
    <source>
        <dbReference type="ARBA" id="ARBA00022801"/>
    </source>
</evidence>
<evidence type="ECO:0000256" key="10">
    <source>
        <dbReference type="ARBA" id="ARBA00022695"/>
    </source>
</evidence>
<evidence type="ECO:0000256" key="6">
    <source>
        <dbReference type="ARBA" id="ARBA00018857"/>
    </source>
</evidence>
<feature type="domain" description="GDPGP1-like C-terminal" evidence="13">
    <location>
        <begin position="88"/>
        <end position="202"/>
    </location>
</feature>
<evidence type="ECO:0000256" key="9">
    <source>
        <dbReference type="ARBA" id="ARBA00022679"/>
    </source>
</evidence>
<keyword evidence="16" id="KW-1185">Reference proteome</keyword>
<keyword evidence="9" id="KW-0808">Transferase</keyword>
<dbReference type="InterPro" id="IPR058865">
    <property type="entry name" value="GDPGP1_C"/>
</dbReference>
<evidence type="ECO:0000256" key="2">
    <source>
        <dbReference type="ARBA" id="ARBA00003049"/>
    </source>
</evidence>
<accession>A0A2B4RSA3</accession>
<keyword evidence="12" id="KW-0378">Hydrolase</keyword>
<name>A0A2B4RSA3_STYPI</name>
<organism evidence="15 16">
    <name type="scientific">Stylophora pistillata</name>
    <name type="common">Smooth cauliflower coral</name>
    <dbReference type="NCBI Taxonomy" id="50429"/>
    <lineage>
        <taxon>Eukaryota</taxon>
        <taxon>Metazoa</taxon>
        <taxon>Cnidaria</taxon>
        <taxon>Anthozoa</taxon>
        <taxon>Hexacorallia</taxon>
        <taxon>Scleractinia</taxon>
        <taxon>Astrocoeniina</taxon>
        <taxon>Pocilloporidae</taxon>
        <taxon>Stylophora</taxon>
    </lineage>
</organism>
<dbReference type="STRING" id="50429.A0A2B4RSA3"/>
<evidence type="ECO:0000256" key="5">
    <source>
        <dbReference type="ARBA" id="ARBA00012507"/>
    </source>
</evidence>
<comment type="similarity">
    <text evidence="4">Belongs to the GDPGP1 family.</text>
</comment>
<dbReference type="EMBL" id="LSMT01000361">
    <property type="protein sequence ID" value="PFX19420.1"/>
    <property type="molecule type" value="Genomic_DNA"/>
</dbReference>
<dbReference type="PANTHER" id="PTHR20884">
    <property type="entry name" value="GDP-D-GLUCOSE PHOSPHORYLASE 1"/>
    <property type="match status" value="1"/>
</dbReference>
<keyword evidence="7" id="KW-0963">Cytoplasm</keyword>
<dbReference type="GO" id="GO:0005085">
    <property type="term" value="F:guanyl-nucleotide exchange factor activity"/>
    <property type="evidence" value="ECO:0007669"/>
    <property type="project" value="UniProtKB-KW"/>
</dbReference>
<evidence type="ECO:0000313" key="16">
    <source>
        <dbReference type="Proteomes" id="UP000225706"/>
    </source>
</evidence>
<gene>
    <name evidence="15" type="primary">gdpgp1</name>
    <name evidence="15" type="ORF">AWC38_SpisGene16163</name>
</gene>
<evidence type="ECO:0000259" key="13">
    <source>
        <dbReference type="Pfam" id="PF26216"/>
    </source>
</evidence>
<dbReference type="InterPro" id="IPR058866">
    <property type="entry name" value="GDPGP1_N"/>
</dbReference>
<dbReference type="OrthoDB" id="417175at2759"/>
<dbReference type="PANTHER" id="PTHR20884:SF8">
    <property type="entry name" value="GDP-D-GLUCOSE PHOSPHORYLASE 1"/>
    <property type="match status" value="1"/>
</dbReference>
<dbReference type="Pfam" id="PF26216">
    <property type="entry name" value="GDPGP1_C"/>
    <property type="match status" value="2"/>
</dbReference>
<protein>
    <recommendedName>
        <fullName evidence="6">GDP-D-glucose phosphorylase 1</fullName>
        <ecNumber evidence="5">2.7.7.78</ecNumber>
    </recommendedName>
</protein>
<dbReference type="GO" id="GO:0000166">
    <property type="term" value="F:nucleotide binding"/>
    <property type="evidence" value="ECO:0007669"/>
    <property type="project" value="UniProtKB-KW"/>
</dbReference>
<comment type="catalytic activity">
    <reaction evidence="1">
        <text>GDP-alpha-D-glucose + phosphate = alpha-D-glucose 1-phosphate + GDP + H(+)</text>
        <dbReference type="Rhea" id="RHEA:30387"/>
        <dbReference type="ChEBI" id="CHEBI:15378"/>
        <dbReference type="ChEBI" id="CHEBI:43474"/>
        <dbReference type="ChEBI" id="CHEBI:58189"/>
        <dbReference type="ChEBI" id="CHEBI:58601"/>
        <dbReference type="ChEBI" id="CHEBI:62230"/>
        <dbReference type="EC" id="2.7.7.78"/>
    </reaction>
</comment>
<evidence type="ECO:0000256" key="3">
    <source>
        <dbReference type="ARBA" id="ARBA00004496"/>
    </source>
</evidence>